<evidence type="ECO:0000256" key="6">
    <source>
        <dbReference type="ARBA" id="ARBA00022619"/>
    </source>
</evidence>
<comment type="similarity">
    <text evidence="3">Belongs to the HTP reductase family.</text>
</comment>
<dbReference type="Proteomes" id="UP000092555">
    <property type="component" value="Unassembled WGS sequence"/>
</dbReference>
<comment type="caution">
    <text evidence="14">The sequence shown here is derived from an EMBL/GenBank/DDBJ whole genome shotgun (WGS) entry which is preliminary data.</text>
</comment>
<comment type="function">
    <text evidence="1">Catalyzes an early step in riboflavin biosynthesis, the NADPH-dependent reduction of the ribose side chain of 2,5-diamino-6-ribosylamino-4(3H)-pyrimidinone 5'-phosphate, yielding 2,5-diamino-6-ribitylamino-4(3H)-pyrimidinone 5'-phosphate.</text>
</comment>
<proteinExistence type="inferred from homology"/>
<evidence type="ECO:0000256" key="8">
    <source>
        <dbReference type="ARBA" id="ARBA00023002"/>
    </source>
</evidence>
<dbReference type="RefSeq" id="XP_018709626.1">
    <property type="nucleotide sequence ID" value="XM_018858143.1"/>
</dbReference>
<evidence type="ECO:0000256" key="9">
    <source>
        <dbReference type="ARBA" id="ARBA00030073"/>
    </source>
</evidence>
<evidence type="ECO:0000256" key="1">
    <source>
        <dbReference type="ARBA" id="ARBA00003555"/>
    </source>
</evidence>
<sequence>MSLLPLNASLVPFLKPYLPVPKDDRPFVTLTWAQSLDSRIASRPGVQTKISHLETKTMTHYLRACHDAILVGVGTVLADDPKLNCRYGNSYKIRPVVVDPSGKWDYTSSTLCKLRAEGQGLAPLILVSNDVNISTETENILNSQDGAFCRLPFDRMNRANNWELVLNALHNMGIKSVMVEGGAVVINDLIQSSMVDSVVITVGPVFLGRNGVEVSPAIERRLVDVDWWKGQRDSVVAGRLLPHSA</sequence>
<keyword evidence="8" id="KW-0560">Oxidoreductase</keyword>
<dbReference type="EMBL" id="LXTC01000008">
    <property type="protein sequence ID" value="OBA19091.1"/>
    <property type="molecule type" value="Genomic_DNA"/>
</dbReference>
<gene>
    <name evidence="14" type="ORF">METBIDRAFT_47286</name>
</gene>
<dbReference type="OrthoDB" id="5432at2759"/>
<accession>A0A1A0H4X8</accession>
<dbReference type="Pfam" id="PF01872">
    <property type="entry name" value="RibD_C"/>
    <property type="match status" value="1"/>
</dbReference>
<feature type="domain" description="Bacterial bifunctional deaminase-reductase C-terminal" evidence="13">
    <location>
        <begin position="26"/>
        <end position="212"/>
    </location>
</feature>
<evidence type="ECO:0000256" key="3">
    <source>
        <dbReference type="ARBA" id="ARBA00009723"/>
    </source>
</evidence>
<evidence type="ECO:0000256" key="12">
    <source>
        <dbReference type="ARBA" id="ARBA00049020"/>
    </source>
</evidence>
<comment type="catalytic activity">
    <reaction evidence="11">
        <text>2,5-diamino-6-(1-D-ribitylamino)pyrimidin-4(3H)-one 5'-phosphate + NAD(+) = 2,5-diamino-6-(1-D-ribosylamino)pyrimidin-4(3H)-one 5'-phosphate + NADH + H(+)</text>
        <dbReference type="Rhea" id="RHEA:27274"/>
        <dbReference type="ChEBI" id="CHEBI:15378"/>
        <dbReference type="ChEBI" id="CHEBI:57540"/>
        <dbReference type="ChEBI" id="CHEBI:57945"/>
        <dbReference type="ChEBI" id="CHEBI:58890"/>
        <dbReference type="ChEBI" id="CHEBI:59545"/>
        <dbReference type="EC" id="1.1.1.302"/>
    </reaction>
</comment>
<protein>
    <recommendedName>
        <fullName evidence="5">2,5-diamino-6-ribosylamino-4(3H)-pyrimidinone 5'-phosphate reductase</fullName>
        <ecNumber evidence="4">1.1.1.302</ecNumber>
    </recommendedName>
    <alternativeName>
        <fullName evidence="10">2,5-diamino-6-(5-phospho-D-ribosylamino)pyrimidin-4(3H)-one reductase</fullName>
    </alternativeName>
    <alternativeName>
        <fullName evidence="9">2,5-diamino-6-ribitylamino-4(3H)-pyrimidinone 5'-phosphate synthase</fullName>
    </alternativeName>
</protein>
<dbReference type="SUPFAM" id="SSF53597">
    <property type="entry name" value="Dihydrofolate reductase-like"/>
    <property type="match status" value="1"/>
</dbReference>
<evidence type="ECO:0000256" key="4">
    <source>
        <dbReference type="ARBA" id="ARBA00012851"/>
    </source>
</evidence>
<evidence type="ECO:0000259" key="13">
    <source>
        <dbReference type="Pfam" id="PF01872"/>
    </source>
</evidence>
<dbReference type="PANTHER" id="PTHR38011">
    <property type="entry name" value="DIHYDROFOLATE REDUCTASE FAMILY PROTEIN (AFU_ORTHOLOGUE AFUA_8G06820)"/>
    <property type="match status" value="1"/>
</dbReference>
<comment type="pathway">
    <text evidence="2">Cofactor biosynthesis; riboflavin biosynthesis.</text>
</comment>
<evidence type="ECO:0000313" key="15">
    <source>
        <dbReference type="Proteomes" id="UP000092555"/>
    </source>
</evidence>
<evidence type="ECO:0000256" key="10">
    <source>
        <dbReference type="ARBA" id="ARBA00031630"/>
    </source>
</evidence>
<dbReference type="InterPro" id="IPR002734">
    <property type="entry name" value="RibDG_C"/>
</dbReference>
<reference evidence="14 15" key="1">
    <citation type="submission" date="2016-05" db="EMBL/GenBank/DDBJ databases">
        <title>Comparative genomics of biotechnologically important yeasts.</title>
        <authorList>
            <consortium name="DOE Joint Genome Institute"/>
            <person name="Riley R."/>
            <person name="Haridas S."/>
            <person name="Wolfe K.H."/>
            <person name="Lopes M.R."/>
            <person name="Hittinger C.T."/>
            <person name="Goker M."/>
            <person name="Salamov A."/>
            <person name="Wisecaver J."/>
            <person name="Long T.M."/>
            <person name="Aerts A.L."/>
            <person name="Barry K."/>
            <person name="Choi C."/>
            <person name="Clum A."/>
            <person name="Coughlan A.Y."/>
            <person name="Deshpande S."/>
            <person name="Douglass A.P."/>
            <person name="Hanson S.J."/>
            <person name="Klenk H.-P."/>
            <person name="LaButti K."/>
            <person name="Lapidus A."/>
            <person name="Lindquist E."/>
            <person name="Lipzen A."/>
            <person name="Meier-kolthoff J.P."/>
            <person name="Ohm R.A."/>
            <person name="Otillar R.P."/>
            <person name="Pangilinan J."/>
            <person name="Peng Y."/>
            <person name="Rokas A."/>
            <person name="Rosa C.A."/>
            <person name="Scheuner C."/>
            <person name="Sibirny A.A."/>
            <person name="Slot J.C."/>
            <person name="Stielow J.B."/>
            <person name="Sun H."/>
            <person name="Kurtzman C.P."/>
            <person name="Blackwell M."/>
            <person name="Grigoriev I.V."/>
            <person name="Jeffries T.W."/>
        </authorList>
    </citation>
    <scope>NUCLEOTIDE SEQUENCE [LARGE SCALE GENOMIC DNA]</scope>
    <source>
        <strain evidence="14 15">NRRL YB-4993</strain>
    </source>
</reference>
<keyword evidence="15" id="KW-1185">Reference proteome</keyword>
<dbReference type="GO" id="GO:0008703">
    <property type="term" value="F:5-amino-6-(5-phosphoribosylamino)uracil reductase activity"/>
    <property type="evidence" value="ECO:0007669"/>
    <property type="project" value="EnsemblFungi"/>
</dbReference>
<dbReference type="InterPro" id="IPR050765">
    <property type="entry name" value="Riboflavin_Biosynth_HTPR"/>
</dbReference>
<evidence type="ECO:0000313" key="14">
    <source>
        <dbReference type="EMBL" id="OBA19091.1"/>
    </source>
</evidence>
<dbReference type="PANTHER" id="PTHR38011:SF7">
    <property type="entry name" value="2,5-DIAMINO-6-RIBOSYLAMINO-4(3H)-PYRIMIDINONE 5'-PHOSPHATE REDUCTASE"/>
    <property type="match status" value="1"/>
</dbReference>
<dbReference type="EC" id="1.1.1.302" evidence="4"/>
<evidence type="ECO:0000256" key="7">
    <source>
        <dbReference type="ARBA" id="ARBA00022857"/>
    </source>
</evidence>
<organism evidence="14 15">
    <name type="scientific">Metschnikowia bicuspidata var. bicuspidata NRRL YB-4993</name>
    <dbReference type="NCBI Taxonomy" id="869754"/>
    <lineage>
        <taxon>Eukaryota</taxon>
        <taxon>Fungi</taxon>
        <taxon>Dikarya</taxon>
        <taxon>Ascomycota</taxon>
        <taxon>Saccharomycotina</taxon>
        <taxon>Pichiomycetes</taxon>
        <taxon>Metschnikowiaceae</taxon>
        <taxon>Metschnikowia</taxon>
    </lineage>
</organism>
<dbReference type="GeneID" id="30031119"/>
<keyword evidence="6" id="KW-0686">Riboflavin biosynthesis</keyword>
<keyword evidence="7" id="KW-0521">NADP</keyword>
<evidence type="ECO:0000256" key="11">
    <source>
        <dbReference type="ARBA" id="ARBA00047550"/>
    </source>
</evidence>
<evidence type="ECO:0000256" key="5">
    <source>
        <dbReference type="ARBA" id="ARBA00015035"/>
    </source>
</evidence>
<dbReference type="AlphaFoldDB" id="A0A1A0H4X8"/>
<dbReference type="GO" id="GO:0009231">
    <property type="term" value="P:riboflavin biosynthetic process"/>
    <property type="evidence" value="ECO:0007669"/>
    <property type="project" value="UniProtKB-KW"/>
</dbReference>
<dbReference type="STRING" id="869754.A0A1A0H4X8"/>
<evidence type="ECO:0000256" key="2">
    <source>
        <dbReference type="ARBA" id="ARBA00005104"/>
    </source>
</evidence>
<name>A0A1A0H4X8_9ASCO</name>
<comment type="catalytic activity">
    <reaction evidence="12">
        <text>2,5-diamino-6-(1-D-ribitylamino)pyrimidin-4(3H)-one 5'-phosphate + NADP(+) = 2,5-diamino-6-(1-D-ribosylamino)pyrimidin-4(3H)-one 5'-phosphate + NADPH + H(+)</text>
        <dbReference type="Rhea" id="RHEA:27278"/>
        <dbReference type="ChEBI" id="CHEBI:15378"/>
        <dbReference type="ChEBI" id="CHEBI:57783"/>
        <dbReference type="ChEBI" id="CHEBI:58349"/>
        <dbReference type="ChEBI" id="CHEBI:58890"/>
        <dbReference type="ChEBI" id="CHEBI:59545"/>
        <dbReference type="EC" id="1.1.1.302"/>
    </reaction>
</comment>
<dbReference type="InterPro" id="IPR024072">
    <property type="entry name" value="DHFR-like_dom_sf"/>
</dbReference>
<dbReference type="Gene3D" id="3.40.430.10">
    <property type="entry name" value="Dihydrofolate Reductase, subunit A"/>
    <property type="match status" value="1"/>
</dbReference>